<evidence type="ECO:0000313" key="2">
    <source>
        <dbReference type="Proteomes" id="UP001642360"/>
    </source>
</evidence>
<name>A0ABC8S2N2_9AQUA</name>
<reference evidence="1 2" key="1">
    <citation type="submission" date="2024-02" db="EMBL/GenBank/DDBJ databases">
        <authorList>
            <person name="Vignale AGUSTIN F."/>
            <person name="Sosa J E."/>
            <person name="Modenutti C."/>
        </authorList>
    </citation>
    <scope>NUCLEOTIDE SEQUENCE [LARGE SCALE GENOMIC DNA]</scope>
</reference>
<organism evidence="1 2">
    <name type="scientific">Ilex paraguariensis</name>
    <name type="common">yerba mate</name>
    <dbReference type="NCBI Taxonomy" id="185542"/>
    <lineage>
        <taxon>Eukaryota</taxon>
        <taxon>Viridiplantae</taxon>
        <taxon>Streptophyta</taxon>
        <taxon>Embryophyta</taxon>
        <taxon>Tracheophyta</taxon>
        <taxon>Spermatophyta</taxon>
        <taxon>Magnoliopsida</taxon>
        <taxon>eudicotyledons</taxon>
        <taxon>Gunneridae</taxon>
        <taxon>Pentapetalae</taxon>
        <taxon>asterids</taxon>
        <taxon>campanulids</taxon>
        <taxon>Aquifoliales</taxon>
        <taxon>Aquifoliaceae</taxon>
        <taxon>Ilex</taxon>
    </lineage>
</organism>
<evidence type="ECO:0000313" key="1">
    <source>
        <dbReference type="EMBL" id="CAK9151476.1"/>
    </source>
</evidence>
<dbReference type="Proteomes" id="UP001642360">
    <property type="component" value="Unassembled WGS sequence"/>
</dbReference>
<accession>A0ABC8S2N2</accession>
<comment type="caution">
    <text evidence="1">The sequence shown here is derived from an EMBL/GenBank/DDBJ whole genome shotgun (WGS) entry which is preliminary data.</text>
</comment>
<dbReference type="EMBL" id="CAUOFW020002147">
    <property type="protein sequence ID" value="CAK9151476.1"/>
    <property type="molecule type" value="Genomic_DNA"/>
</dbReference>
<dbReference type="AlphaFoldDB" id="A0ABC8S2N2"/>
<protein>
    <submittedName>
        <fullName evidence="1">Uncharacterized protein</fullName>
    </submittedName>
</protein>
<gene>
    <name evidence="1" type="ORF">ILEXP_LOCUS19647</name>
</gene>
<sequence length="89" mass="9542">MKYGLMVGNIRTEVPSLAVKPLHPSNGRLSSVSSSLHGDCGDVFLPSVSDTCSPSSCHDSQYFAMCLYYPLVHTPSLSPSSLGSRVMLH</sequence>
<proteinExistence type="predicted"/>
<keyword evidence="2" id="KW-1185">Reference proteome</keyword>